<comment type="caution">
    <text evidence="1">The sequence shown here is derived from an EMBL/GenBank/DDBJ whole genome shotgun (WGS) entry which is preliminary data.</text>
</comment>
<evidence type="ECO:0000313" key="2">
    <source>
        <dbReference type="Proteomes" id="UP000789405"/>
    </source>
</evidence>
<proteinExistence type="predicted"/>
<reference evidence="1" key="1">
    <citation type="submission" date="2021-06" db="EMBL/GenBank/DDBJ databases">
        <authorList>
            <person name="Kallberg Y."/>
            <person name="Tangrot J."/>
            <person name="Rosling A."/>
        </authorList>
    </citation>
    <scope>NUCLEOTIDE SEQUENCE</scope>
    <source>
        <strain evidence="1">MA453B</strain>
    </source>
</reference>
<sequence length="58" mass="6529">MKEFVMDSECPQRKRHTTLKLCGDYSCVSDLGKKLAETLSKNTALASIDLNYNDIGFK</sequence>
<dbReference type="AlphaFoldDB" id="A0A9N8YSP6"/>
<protein>
    <submittedName>
        <fullName evidence="1">21142_t:CDS:1</fullName>
    </submittedName>
</protein>
<dbReference type="Proteomes" id="UP000789405">
    <property type="component" value="Unassembled WGS sequence"/>
</dbReference>
<keyword evidence="2" id="KW-1185">Reference proteome</keyword>
<name>A0A9N8YSP6_9GLOM</name>
<accession>A0A9N8YSP6</accession>
<organism evidence="1 2">
    <name type="scientific">Dentiscutata erythropus</name>
    <dbReference type="NCBI Taxonomy" id="1348616"/>
    <lineage>
        <taxon>Eukaryota</taxon>
        <taxon>Fungi</taxon>
        <taxon>Fungi incertae sedis</taxon>
        <taxon>Mucoromycota</taxon>
        <taxon>Glomeromycotina</taxon>
        <taxon>Glomeromycetes</taxon>
        <taxon>Diversisporales</taxon>
        <taxon>Gigasporaceae</taxon>
        <taxon>Dentiscutata</taxon>
    </lineage>
</organism>
<gene>
    <name evidence="1" type="ORF">DERYTH_LOCUS211</name>
</gene>
<dbReference type="EMBL" id="CAJVPY010000040">
    <property type="protein sequence ID" value="CAG8446046.1"/>
    <property type="molecule type" value="Genomic_DNA"/>
</dbReference>
<evidence type="ECO:0000313" key="1">
    <source>
        <dbReference type="EMBL" id="CAG8446046.1"/>
    </source>
</evidence>